<proteinExistence type="predicted"/>
<dbReference type="EMBL" id="CP102173">
    <property type="protein sequence ID" value="UUP13679.1"/>
    <property type="molecule type" value="Genomic_DNA"/>
</dbReference>
<gene>
    <name evidence="1" type="ORF">NQV15_17790</name>
</gene>
<keyword evidence="2" id="KW-1185">Reference proteome</keyword>
<accession>A0ABY5M9P8</accession>
<name>A0ABY5M9P8_9ACTN</name>
<dbReference type="RefSeq" id="WP_232402361.1">
    <property type="nucleotide sequence ID" value="NZ_CP102173.1"/>
</dbReference>
<organism evidence="1 2">
    <name type="scientific">Aeromicrobium wangtongii</name>
    <dbReference type="NCBI Taxonomy" id="2969247"/>
    <lineage>
        <taxon>Bacteria</taxon>
        <taxon>Bacillati</taxon>
        <taxon>Actinomycetota</taxon>
        <taxon>Actinomycetes</taxon>
        <taxon>Propionibacteriales</taxon>
        <taxon>Nocardioidaceae</taxon>
        <taxon>Aeromicrobium</taxon>
    </lineage>
</organism>
<reference evidence="1 2" key="1">
    <citation type="submission" date="2022-08" db="EMBL/GenBank/DDBJ databases">
        <title>novel species in genus Aeromicrobium.</title>
        <authorList>
            <person name="Ye L."/>
        </authorList>
    </citation>
    <scope>NUCLEOTIDE SEQUENCE [LARGE SCALE GENOMIC DNA]</scope>
    <source>
        <strain evidence="2">zg-Y1379</strain>
    </source>
</reference>
<evidence type="ECO:0000313" key="1">
    <source>
        <dbReference type="EMBL" id="UUP13679.1"/>
    </source>
</evidence>
<evidence type="ECO:0008006" key="3">
    <source>
        <dbReference type="Google" id="ProtNLM"/>
    </source>
</evidence>
<evidence type="ECO:0000313" key="2">
    <source>
        <dbReference type="Proteomes" id="UP001316184"/>
    </source>
</evidence>
<protein>
    <recommendedName>
        <fullName evidence="3">Excreted virulence factor EspC, type VII ESX diderm</fullName>
    </recommendedName>
</protein>
<sequence length="97" mass="10662">MGDLEVATTELRGLSKKLAGLSKDMTDNDGKVEYTRAQLGHSAVVGAMDTFHSNWDHNRDYVCGKLDTLGELAEQAADGFEETDEDLARQIAEVMEK</sequence>
<dbReference type="Proteomes" id="UP001316184">
    <property type="component" value="Chromosome"/>
</dbReference>